<comment type="caution">
    <text evidence="2">The sequence shown here is derived from an EMBL/GenBank/DDBJ whole genome shotgun (WGS) entry which is preliminary data.</text>
</comment>
<dbReference type="InterPro" id="IPR043502">
    <property type="entry name" value="DNA/RNA_pol_sf"/>
</dbReference>
<evidence type="ECO:0000259" key="1">
    <source>
        <dbReference type="Pfam" id="PF07727"/>
    </source>
</evidence>
<dbReference type="AlphaFoldDB" id="A0A8J6CRY2"/>
<dbReference type="InterPro" id="IPR013103">
    <property type="entry name" value="RVT_2"/>
</dbReference>
<organism evidence="2 3">
    <name type="scientific">Gossypium anomalum</name>
    <dbReference type="NCBI Taxonomy" id="47600"/>
    <lineage>
        <taxon>Eukaryota</taxon>
        <taxon>Viridiplantae</taxon>
        <taxon>Streptophyta</taxon>
        <taxon>Embryophyta</taxon>
        <taxon>Tracheophyta</taxon>
        <taxon>Spermatophyta</taxon>
        <taxon>Magnoliopsida</taxon>
        <taxon>eudicotyledons</taxon>
        <taxon>Gunneridae</taxon>
        <taxon>Pentapetalae</taxon>
        <taxon>rosids</taxon>
        <taxon>malvids</taxon>
        <taxon>Malvales</taxon>
        <taxon>Malvaceae</taxon>
        <taxon>Malvoideae</taxon>
        <taxon>Gossypium</taxon>
    </lineage>
</organism>
<protein>
    <recommendedName>
        <fullName evidence="1">Reverse transcriptase Ty1/copia-type domain-containing protein</fullName>
    </recommendedName>
</protein>
<reference evidence="2 3" key="1">
    <citation type="journal article" date="2021" name="bioRxiv">
        <title>The Gossypium anomalum genome as a resource for cotton improvement and evolutionary analysis of hybrid incompatibility.</title>
        <authorList>
            <person name="Grover C.E."/>
            <person name="Yuan D."/>
            <person name="Arick M.A."/>
            <person name="Miller E.R."/>
            <person name="Hu G."/>
            <person name="Peterson D.G."/>
            <person name="Wendel J.F."/>
            <person name="Udall J.A."/>
        </authorList>
    </citation>
    <scope>NUCLEOTIDE SEQUENCE [LARGE SCALE GENOMIC DNA]</scope>
    <source>
        <strain evidence="2">JFW-Udall</strain>
        <tissue evidence="2">Leaf</tissue>
    </source>
</reference>
<feature type="domain" description="Reverse transcriptase Ty1/copia-type" evidence="1">
    <location>
        <begin position="34"/>
        <end position="137"/>
    </location>
</feature>
<proteinExistence type="predicted"/>
<name>A0A8J6CRY2_9ROSI</name>
<keyword evidence="3" id="KW-1185">Reference proteome</keyword>
<dbReference type="OrthoDB" id="997331at2759"/>
<evidence type="ECO:0000313" key="3">
    <source>
        <dbReference type="Proteomes" id="UP000701853"/>
    </source>
</evidence>
<accession>A0A8J6CRY2</accession>
<dbReference type="Proteomes" id="UP000701853">
    <property type="component" value="Chromosome 8"/>
</dbReference>
<evidence type="ECO:0000313" key="2">
    <source>
        <dbReference type="EMBL" id="KAG8485182.1"/>
    </source>
</evidence>
<dbReference type="Pfam" id="PF07727">
    <property type="entry name" value="RVT_2"/>
    <property type="match status" value="1"/>
</dbReference>
<dbReference type="EMBL" id="JAHUZN010000008">
    <property type="protein sequence ID" value="KAG8485182.1"/>
    <property type="molecule type" value="Genomic_DNA"/>
</dbReference>
<gene>
    <name evidence="2" type="ORF">CXB51_021375</name>
</gene>
<sequence>MVVVCLVDYLRSSSWVAYQLPSYANKEYKALLKNNTWDLVPLPENRRAVGCKWVFKLKHKLDGTIARYKGHLVVKGHLQEPGIDFQDTFSPIVKPTTIRVFLTLAVKFGWQLRRVDINNAFLNGDLSEEIYMTQPPAHRAWFSKLRDFLLDSQFVSAKSDASLFVKKADTMLLYVLFYVDDIIVTGNHQASIDSYVSTLDTQFSLKDLGPLSYFLGVDVTPTADGLFLNQHKYILDLLRKA</sequence>
<dbReference type="SUPFAM" id="SSF56672">
    <property type="entry name" value="DNA/RNA polymerases"/>
    <property type="match status" value="1"/>
</dbReference>